<keyword evidence="3" id="KW-1185">Reference proteome</keyword>
<keyword evidence="1" id="KW-0732">Signal</keyword>
<accession>A0A194YSJ5</accession>
<evidence type="ECO:0000313" key="3">
    <source>
        <dbReference type="Proteomes" id="UP000000768"/>
    </source>
</evidence>
<dbReference type="PANTHER" id="PTHR35547:SF6">
    <property type="match status" value="1"/>
</dbReference>
<dbReference type="Gramene" id="KXG30800">
    <property type="protein sequence ID" value="KXG30800"/>
    <property type="gene ID" value="SORBI_3004G245500"/>
</dbReference>
<dbReference type="EMBL" id="CM000763">
    <property type="protein sequence ID" value="KXG30800.1"/>
    <property type="molecule type" value="Genomic_DNA"/>
</dbReference>
<evidence type="ECO:0000256" key="1">
    <source>
        <dbReference type="SAM" id="SignalP"/>
    </source>
</evidence>
<reference evidence="2 3" key="1">
    <citation type="journal article" date="2009" name="Nature">
        <title>The Sorghum bicolor genome and the diversification of grasses.</title>
        <authorList>
            <person name="Paterson A.H."/>
            <person name="Bowers J.E."/>
            <person name="Bruggmann R."/>
            <person name="Dubchak I."/>
            <person name="Grimwood J."/>
            <person name="Gundlach H."/>
            <person name="Haberer G."/>
            <person name="Hellsten U."/>
            <person name="Mitros T."/>
            <person name="Poliakov A."/>
            <person name="Schmutz J."/>
            <person name="Spannagl M."/>
            <person name="Tang H."/>
            <person name="Wang X."/>
            <person name="Wicker T."/>
            <person name="Bharti A.K."/>
            <person name="Chapman J."/>
            <person name="Feltus F.A."/>
            <person name="Gowik U."/>
            <person name="Grigoriev I.V."/>
            <person name="Lyons E."/>
            <person name="Maher C.A."/>
            <person name="Martis M."/>
            <person name="Narechania A."/>
            <person name="Otillar R.P."/>
            <person name="Penning B.W."/>
            <person name="Salamov A.A."/>
            <person name="Wang Y."/>
            <person name="Zhang L."/>
            <person name="Carpita N.C."/>
            <person name="Freeling M."/>
            <person name="Gingle A.R."/>
            <person name="Hash C.T."/>
            <person name="Keller B."/>
            <person name="Klein P."/>
            <person name="Kresovich S."/>
            <person name="McCann M.C."/>
            <person name="Ming R."/>
            <person name="Peterson D.G."/>
            <person name="Mehboob-ur-Rahman"/>
            <person name="Ware D."/>
            <person name="Westhoff P."/>
            <person name="Mayer K.F."/>
            <person name="Messing J."/>
            <person name="Rokhsar D.S."/>
        </authorList>
    </citation>
    <scope>NUCLEOTIDE SEQUENCE [LARGE SCALE GENOMIC DNA]</scope>
    <source>
        <strain evidence="3">cv. BTx623</strain>
    </source>
</reference>
<reference evidence="3" key="2">
    <citation type="journal article" date="2018" name="Plant J.">
        <title>The Sorghum bicolor reference genome: improved assembly, gene annotations, a transcriptome atlas, and signatures of genome organization.</title>
        <authorList>
            <person name="McCormick R.F."/>
            <person name="Truong S.K."/>
            <person name="Sreedasyam A."/>
            <person name="Jenkins J."/>
            <person name="Shu S."/>
            <person name="Sims D."/>
            <person name="Kennedy M."/>
            <person name="Amirebrahimi M."/>
            <person name="Weers B.D."/>
            <person name="McKinley B."/>
            <person name="Mattison A."/>
            <person name="Morishige D.T."/>
            <person name="Grimwood J."/>
            <person name="Schmutz J."/>
            <person name="Mullet J.E."/>
        </authorList>
    </citation>
    <scope>NUCLEOTIDE SEQUENCE [LARGE SCALE GENOMIC DNA]</scope>
    <source>
        <strain evidence="3">cv. BTx623</strain>
    </source>
</reference>
<dbReference type="InParanoid" id="A0A194YSJ5"/>
<proteinExistence type="predicted"/>
<dbReference type="AlphaFoldDB" id="A0A194YSJ5"/>
<feature type="signal peptide" evidence="1">
    <location>
        <begin position="1"/>
        <end position="28"/>
    </location>
</feature>
<dbReference type="Proteomes" id="UP000000768">
    <property type="component" value="Chromosome 4"/>
</dbReference>
<name>A0A194YSJ5_SORBI</name>
<sequence>MAMMTRFVFRLMIVVLVMLLASPAGSSARRLEGDTWAGEAASGDHPVIQSIKHLYLQQLKGSGAGPSCGSFNPQTPPCPHHG</sequence>
<gene>
    <name evidence="2" type="ORF">SORBI_3004G245500</name>
</gene>
<feature type="chain" id="PRO_5008269045" evidence="1">
    <location>
        <begin position="29"/>
        <end position="82"/>
    </location>
</feature>
<dbReference type="OMA" id="PNIPPCH"/>
<dbReference type="PANTHER" id="PTHR35547">
    <property type="entry name" value="OS06G0249350 PROTEIN-RELATED"/>
    <property type="match status" value="1"/>
</dbReference>
<protein>
    <submittedName>
        <fullName evidence="2">Uncharacterized protein</fullName>
    </submittedName>
</protein>
<evidence type="ECO:0000313" key="2">
    <source>
        <dbReference type="EMBL" id="KXG30800.1"/>
    </source>
</evidence>
<organism evidence="2 3">
    <name type="scientific">Sorghum bicolor</name>
    <name type="common">Sorghum</name>
    <name type="synonym">Sorghum vulgare</name>
    <dbReference type="NCBI Taxonomy" id="4558"/>
    <lineage>
        <taxon>Eukaryota</taxon>
        <taxon>Viridiplantae</taxon>
        <taxon>Streptophyta</taxon>
        <taxon>Embryophyta</taxon>
        <taxon>Tracheophyta</taxon>
        <taxon>Spermatophyta</taxon>
        <taxon>Magnoliopsida</taxon>
        <taxon>Liliopsida</taxon>
        <taxon>Poales</taxon>
        <taxon>Poaceae</taxon>
        <taxon>PACMAD clade</taxon>
        <taxon>Panicoideae</taxon>
        <taxon>Andropogonodae</taxon>
        <taxon>Andropogoneae</taxon>
        <taxon>Sorghinae</taxon>
        <taxon>Sorghum</taxon>
    </lineage>
</organism>